<accession>A0A6J5TBD0</accession>
<gene>
    <name evidence="2" type="ORF">UFOVP222_112</name>
</gene>
<reference evidence="2" key="1">
    <citation type="submission" date="2020-05" db="EMBL/GenBank/DDBJ databases">
        <authorList>
            <person name="Chiriac C."/>
            <person name="Salcher M."/>
            <person name="Ghai R."/>
            <person name="Kavagutti S V."/>
        </authorList>
    </citation>
    <scope>NUCLEOTIDE SEQUENCE</scope>
</reference>
<organism evidence="2">
    <name type="scientific">uncultured Caudovirales phage</name>
    <dbReference type="NCBI Taxonomy" id="2100421"/>
    <lineage>
        <taxon>Viruses</taxon>
        <taxon>Duplodnaviria</taxon>
        <taxon>Heunggongvirae</taxon>
        <taxon>Uroviricota</taxon>
        <taxon>Caudoviricetes</taxon>
        <taxon>Peduoviridae</taxon>
        <taxon>Maltschvirus</taxon>
        <taxon>Maltschvirus maltsch</taxon>
    </lineage>
</organism>
<proteinExistence type="predicted"/>
<feature type="compositionally biased region" description="Polar residues" evidence="1">
    <location>
        <begin position="13"/>
        <end position="23"/>
    </location>
</feature>
<sequence>MANRSYQRRTEVSGYTHSGDCSTSEPCPRCFEFGQTTAKARIIQLLETYALRECDEWCAAGCECYAKYEAMHLIERIREGITEIQVRKNRICLNYFEGNCNNEAGGLSEQWCDPCYNELIKGENK</sequence>
<protein>
    <submittedName>
        <fullName evidence="2">Uncharacterized protein</fullName>
    </submittedName>
</protein>
<evidence type="ECO:0000256" key="1">
    <source>
        <dbReference type="SAM" id="MobiDB-lite"/>
    </source>
</evidence>
<name>A0A6J5TBD0_9CAUD</name>
<evidence type="ECO:0000313" key="2">
    <source>
        <dbReference type="EMBL" id="CAB5219685.1"/>
    </source>
</evidence>
<dbReference type="EMBL" id="LR798269">
    <property type="protein sequence ID" value="CAB5219685.1"/>
    <property type="molecule type" value="Genomic_DNA"/>
</dbReference>
<feature type="region of interest" description="Disordered" evidence="1">
    <location>
        <begin position="1"/>
        <end position="23"/>
    </location>
</feature>